<accession>A0ABP7ZCF6</accession>
<protein>
    <recommendedName>
        <fullName evidence="4">DUF4333 domain-containing protein</fullName>
    </recommendedName>
</protein>
<evidence type="ECO:0000313" key="2">
    <source>
        <dbReference type="EMBL" id="GAA4150471.1"/>
    </source>
</evidence>
<organism evidence="2 3">
    <name type="scientific">Actinomadura keratinilytica</name>
    <dbReference type="NCBI Taxonomy" id="547461"/>
    <lineage>
        <taxon>Bacteria</taxon>
        <taxon>Bacillati</taxon>
        <taxon>Actinomycetota</taxon>
        <taxon>Actinomycetes</taxon>
        <taxon>Streptosporangiales</taxon>
        <taxon>Thermomonosporaceae</taxon>
        <taxon>Actinomadura</taxon>
    </lineage>
</organism>
<sequence>MIGENRRAARHVRPPPGDVTAVEIARVRAMVVGIAALAVVSVVTGVVYLVLAGRGGPRYGSQEELRRVLPRTAAAELRARGIGLQGALRCRDIPGWTEERLRVGCEGVTGDRRPVQVIGTGDERTRRNYFTILVDGRPLVENSTCLGEDCRTSGG</sequence>
<evidence type="ECO:0008006" key="4">
    <source>
        <dbReference type="Google" id="ProtNLM"/>
    </source>
</evidence>
<proteinExistence type="predicted"/>
<dbReference type="EMBL" id="BAABDO010000086">
    <property type="protein sequence ID" value="GAA4150471.1"/>
    <property type="molecule type" value="Genomic_DNA"/>
</dbReference>
<gene>
    <name evidence="2" type="ORF">GCM10022416_46770</name>
</gene>
<keyword evidence="1" id="KW-0472">Membrane</keyword>
<keyword evidence="1" id="KW-0812">Transmembrane</keyword>
<name>A0ABP7ZCF6_9ACTN</name>
<evidence type="ECO:0000313" key="3">
    <source>
        <dbReference type="Proteomes" id="UP001500266"/>
    </source>
</evidence>
<evidence type="ECO:0000256" key="1">
    <source>
        <dbReference type="SAM" id="Phobius"/>
    </source>
</evidence>
<dbReference type="Proteomes" id="UP001500266">
    <property type="component" value="Unassembled WGS sequence"/>
</dbReference>
<keyword evidence="1" id="KW-1133">Transmembrane helix</keyword>
<feature type="transmembrane region" description="Helical" evidence="1">
    <location>
        <begin position="29"/>
        <end position="51"/>
    </location>
</feature>
<comment type="caution">
    <text evidence="2">The sequence shown here is derived from an EMBL/GenBank/DDBJ whole genome shotgun (WGS) entry which is preliminary data.</text>
</comment>
<keyword evidence="3" id="KW-1185">Reference proteome</keyword>
<reference evidence="3" key="1">
    <citation type="journal article" date="2019" name="Int. J. Syst. Evol. Microbiol.">
        <title>The Global Catalogue of Microorganisms (GCM) 10K type strain sequencing project: providing services to taxonomists for standard genome sequencing and annotation.</title>
        <authorList>
            <consortium name="The Broad Institute Genomics Platform"/>
            <consortium name="The Broad Institute Genome Sequencing Center for Infectious Disease"/>
            <person name="Wu L."/>
            <person name="Ma J."/>
        </authorList>
    </citation>
    <scope>NUCLEOTIDE SEQUENCE [LARGE SCALE GENOMIC DNA]</scope>
    <source>
        <strain evidence="3">JCM 17316</strain>
    </source>
</reference>